<keyword evidence="9" id="KW-0472">Membrane</keyword>
<dbReference type="Pfam" id="PF01762">
    <property type="entry name" value="Galactosyl_T"/>
    <property type="match status" value="1"/>
</dbReference>
<comment type="similarity">
    <text evidence="2 11">Belongs to the glycosyltransferase 31 family.</text>
</comment>
<evidence type="ECO:0000313" key="13">
    <source>
        <dbReference type="EMBL" id="KAK2152321.1"/>
    </source>
</evidence>
<evidence type="ECO:0000256" key="8">
    <source>
        <dbReference type="ARBA" id="ARBA00023034"/>
    </source>
</evidence>
<keyword evidence="6" id="KW-0735">Signal-anchor</keyword>
<reference evidence="13" key="1">
    <citation type="journal article" date="2023" name="Mol. Biol. Evol.">
        <title>Third-Generation Sequencing Reveals the Adaptive Role of the Epigenome in Three Deep-Sea Polychaetes.</title>
        <authorList>
            <person name="Perez M."/>
            <person name="Aroh O."/>
            <person name="Sun Y."/>
            <person name="Lan Y."/>
            <person name="Juniper S.K."/>
            <person name="Young C.R."/>
            <person name="Angers B."/>
            <person name="Qian P.Y."/>
        </authorList>
    </citation>
    <scope>NUCLEOTIDE SEQUENCE</scope>
    <source>
        <strain evidence="13">P08H-3</strain>
    </source>
</reference>
<comment type="subcellular location">
    <subcellularLocation>
        <location evidence="1 11">Golgi apparatus membrane</location>
        <topology evidence="1 11">Single-pass type II membrane protein</topology>
    </subcellularLocation>
</comment>
<dbReference type="EC" id="2.4.1.-" evidence="11"/>
<organism evidence="13 14">
    <name type="scientific">Paralvinella palmiformis</name>
    <dbReference type="NCBI Taxonomy" id="53620"/>
    <lineage>
        <taxon>Eukaryota</taxon>
        <taxon>Metazoa</taxon>
        <taxon>Spiralia</taxon>
        <taxon>Lophotrochozoa</taxon>
        <taxon>Annelida</taxon>
        <taxon>Polychaeta</taxon>
        <taxon>Sedentaria</taxon>
        <taxon>Canalipalpata</taxon>
        <taxon>Terebellida</taxon>
        <taxon>Terebelliformia</taxon>
        <taxon>Alvinellidae</taxon>
        <taxon>Paralvinella</taxon>
    </lineage>
</organism>
<evidence type="ECO:0000256" key="9">
    <source>
        <dbReference type="ARBA" id="ARBA00023136"/>
    </source>
</evidence>
<accession>A0AAD9N269</accession>
<evidence type="ECO:0000256" key="11">
    <source>
        <dbReference type="RuleBase" id="RU363063"/>
    </source>
</evidence>
<dbReference type="AlphaFoldDB" id="A0AAD9N269"/>
<dbReference type="Proteomes" id="UP001208570">
    <property type="component" value="Unassembled WGS sequence"/>
</dbReference>
<keyword evidence="10" id="KW-0325">Glycoprotein</keyword>
<evidence type="ECO:0000256" key="12">
    <source>
        <dbReference type="SAM" id="MobiDB-lite"/>
    </source>
</evidence>
<keyword evidence="3 11" id="KW-0328">Glycosyltransferase</keyword>
<dbReference type="GO" id="GO:0000139">
    <property type="term" value="C:Golgi membrane"/>
    <property type="evidence" value="ECO:0007669"/>
    <property type="project" value="UniProtKB-SubCell"/>
</dbReference>
<feature type="compositionally biased region" description="Basic and acidic residues" evidence="12">
    <location>
        <begin position="23"/>
        <end position="42"/>
    </location>
</feature>
<evidence type="ECO:0000256" key="3">
    <source>
        <dbReference type="ARBA" id="ARBA00022676"/>
    </source>
</evidence>
<evidence type="ECO:0000256" key="10">
    <source>
        <dbReference type="ARBA" id="ARBA00023180"/>
    </source>
</evidence>
<keyword evidence="14" id="KW-1185">Reference proteome</keyword>
<name>A0AAD9N269_9ANNE</name>
<keyword evidence="4" id="KW-0808">Transferase</keyword>
<dbReference type="InterPro" id="IPR002659">
    <property type="entry name" value="Glyco_trans_31"/>
</dbReference>
<keyword evidence="8 11" id="KW-0333">Golgi apparatus</keyword>
<keyword evidence="5" id="KW-0812">Transmembrane</keyword>
<dbReference type="GO" id="GO:0006493">
    <property type="term" value="P:protein O-linked glycosylation"/>
    <property type="evidence" value="ECO:0007669"/>
    <property type="project" value="TreeGrafter"/>
</dbReference>
<evidence type="ECO:0000256" key="1">
    <source>
        <dbReference type="ARBA" id="ARBA00004323"/>
    </source>
</evidence>
<evidence type="ECO:0000256" key="6">
    <source>
        <dbReference type="ARBA" id="ARBA00022968"/>
    </source>
</evidence>
<dbReference type="PANTHER" id="PTHR11214">
    <property type="entry name" value="BETA-1,3-N-ACETYLGLUCOSAMINYLTRANSFERASE"/>
    <property type="match status" value="1"/>
</dbReference>
<dbReference type="EMBL" id="JAODUP010000332">
    <property type="protein sequence ID" value="KAK2152321.1"/>
    <property type="molecule type" value="Genomic_DNA"/>
</dbReference>
<dbReference type="Gene3D" id="3.90.550.50">
    <property type="match status" value="1"/>
</dbReference>
<dbReference type="PANTHER" id="PTHR11214:SF364">
    <property type="entry name" value="HEXOSYLTRANSFERASE"/>
    <property type="match status" value="1"/>
</dbReference>
<proteinExistence type="inferred from homology"/>
<comment type="caution">
    <text evidence="13">The sequence shown here is derived from an EMBL/GenBank/DDBJ whole genome shotgun (WGS) entry which is preliminary data.</text>
</comment>
<sequence length="420" mass="49134">MAISGWLWLSIPVNSPSDVLHEHVKDSEMKESRDTSVRDTRQHTAKKANIPDRRDPDNSSELSHHHSNHSLEKLRKNMTLLKVNMSGLENIVRRVNRSQVTFNRSKHISAYQYANPHPFRYIINTQAVCRDNDIFLIVYVHTAPDHYKRRMVIRQTWGRSNYYHLKVRVVFIMGYTYNKNETQQALLFEAEQYHDLVQEDFADTYKNLTYKGIAGLKWISNYCPRAKFVLKTDDDIFVNMFTLLRHLASLDRMGVDNKGILLCLVWYRMTVMRTGKWKVSVDQWKDNYYPTYCSGSAFTMTMDVALAMYNVSYHVPFFWVDDFYITGLLPLKLGGKVKHKQFMSTYVLDGRKLEEKFTSHQWFTYIFSHVHDLNAIQSVWERVVKLARGETSATVKFALPGQLPKVTPAPKPRDNAKKSK</sequence>
<evidence type="ECO:0000313" key="14">
    <source>
        <dbReference type="Proteomes" id="UP001208570"/>
    </source>
</evidence>
<dbReference type="GO" id="GO:0016758">
    <property type="term" value="F:hexosyltransferase activity"/>
    <property type="evidence" value="ECO:0007669"/>
    <property type="project" value="InterPro"/>
</dbReference>
<feature type="region of interest" description="Disordered" evidence="12">
    <location>
        <begin position="23"/>
        <end position="70"/>
    </location>
</feature>
<protein>
    <recommendedName>
        <fullName evidence="11">Hexosyltransferase</fullName>
        <ecNumber evidence="11">2.4.1.-</ecNumber>
    </recommendedName>
</protein>
<dbReference type="FunFam" id="3.90.550.50:FF:000001">
    <property type="entry name" value="Hexosyltransferase"/>
    <property type="match status" value="1"/>
</dbReference>
<keyword evidence="7" id="KW-1133">Transmembrane helix</keyword>
<gene>
    <name evidence="13" type="ORF">LSH36_333g00014</name>
</gene>
<evidence type="ECO:0000256" key="2">
    <source>
        <dbReference type="ARBA" id="ARBA00008661"/>
    </source>
</evidence>
<evidence type="ECO:0000256" key="5">
    <source>
        <dbReference type="ARBA" id="ARBA00022692"/>
    </source>
</evidence>
<evidence type="ECO:0000256" key="7">
    <source>
        <dbReference type="ARBA" id="ARBA00022989"/>
    </source>
</evidence>
<evidence type="ECO:0000256" key="4">
    <source>
        <dbReference type="ARBA" id="ARBA00022679"/>
    </source>
</evidence>